<gene>
    <name evidence="13" type="ORF">KUCA_T00004921001</name>
</gene>
<evidence type="ECO:0000256" key="1">
    <source>
        <dbReference type="ARBA" id="ARBA00004191"/>
    </source>
</evidence>
<evidence type="ECO:0000256" key="12">
    <source>
        <dbReference type="RuleBase" id="RU004335"/>
    </source>
</evidence>
<dbReference type="InterPro" id="IPR000490">
    <property type="entry name" value="Glyco_hydro_17"/>
</dbReference>
<name>W6MXI2_9ASCO</name>
<keyword evidence="4" id="KW-0964">Secreted</keyword>
<evidence type="ECO:0000256" key="5">
    <source>
        <dbReference type="ARBA" id="ARBA00022729"/>
    </source>
</evidence>
<keyword evidence="14" id="KW-1185">Reference proteome</keyword>
<dbReference type="PANTHER" id="PTHR16631:SF26">
    <property type="entry name" value="GLUCAN 1,3-BETA-GLUCOSIDASE"/>
    <property type="match status" value="1"/>
</dbReference>
<keyword evidence="5" id="KW-0732">Signal</keyword>
<evidence type="ECO:0000256" key="10">
    <source>
        <dbReference type="ARBA" id="ARBA00038929"/>
    </source>
</evidence>
<evidence type="ECO:0000256" key="2">
    <source>
        <dbReference type="ARBA" id="ARBA00008773"/>
    </source>
</evidence>
<dbReference type="GO" id="GO:0005975">
    <property type="term" value="P:carbohydrate metabolic process"/>
    <property type="evidence" value="ECO:0007669"/>
    <property type="project" value="InterPro"/>
</dbReference>
<evidence type="ECO:0000256" key="8">
    <source>
        <dbReference type="ARBA" id="ARBA00023295"/>
    </source>
</evidence>
<dbReference type="Proteomes" id="UP000019384">
    <property type="component" value="Unassembled WGS sequence"/>
</dbReference>
<dbReference type="Pfam" id="PF00332">
    <property type="entry name" value="Glyco_hydro_17"/>
    <property type="match status" value="1"/>
</dbReference>
<dbReference type="GO" id="GO:0009277">
    <property type="term" value="C:fungal-type cell wall"/>
    <property type="evidence" value="ECO:0007669"/>
    <property type="project" value="UniProtKB-ARBA"/>
</dbReference>
<proteinExistence type="inferred from homology"/>
<keyword evidence="8" id="KW-0326">Glycosidase</keyword>
<sequence length="205" mass="21927">MRFSVQILTAVSLYASRTFALGSLGFNLGVQNNDGSCKTASDYESDLDTLSAYTSTIKVYSAANCDTLQIFGPVAEAAGITIVLGIAATGTYDEEKAALQSYLPNLKKSTIEFIGVGSESLYRADITADDLASEISEIQDLIADIEDSNGDSYKGTKVGTVDSWNILVDGANAAVVKASDVVYANAFSYWQGQTMKNNHQGIHRY</sequence>
<dbReference type="InterPro" id="IPR017853">
    <property type="entry name" value="GH"/>
</dbReference>
<dbReference type="STRING" id="1382522.W6MXI2"/>
<evidence type="ECO:0000256" key="11">
    <source>
        <dbReference type="ARBA" id="ARBA00041761"/>
    </source>
</evidence>
<comment type="subcellular location">
    <subcellularLocation>
        <location evidence="1">Secreted</location>
        <location evidence="1">Cell wall</location>
    </subcellularLocation>
</comment>
<dbReference type="GO" id="GO:0071555">
    <property type="term" value="P:cell wall organization"/>
    <property type="evidence" value="ECO:0007669"/>
    <property type="project" value="TreeGrafter"/>
</dbReference>
<accession>W6MXI2</accession>
<dbReference type="EC" id="3.2.1.58" evidence="10"/>
<comment type="similarity">
    <text evidence="2 12">Belongs to the glycosyl hydrolase 17 family.</text>
</comment>
<comment type="catalytic activity">
    <reaction evidence="9">
        <text>Successive hydrolysis of beta-D-glucose units from the non-reducing ends of (1-&gt;3)-beta-D-glucans, releasing alpha-glucose.</text>
        <dbReference type="EC" id="3.2.1.58"/>
    </reaction>
</comment>
<evidence type="ECO:0000256" key="7">
    <source>
        <dbReference type="ARBA" id="ARBA00023180"/>
    </source>
</evidence>
<dbReference type="InterPro" id="IPR050732">
    <property type="entry name" value="Beta-glucan_modifiers"/>
</dbReference>
<keyword evidence="6" id="KW-0378">Hydrolase</keyword>
<evidence type="ECO:0000313" key="13">
    <source>
        <dbReference type="EMBL" id="CDK28935.1"/>
    </source>
</evidence>
<protein>
    <recommendedName>
        <fullName evidence="10">glucan 1,3-beta-glucosidase</fullName>
        <ecNumber evidence="10">3.2.1.58</ecNumber>
    </recommendedName>
    <alternativeName>
        <fullName evidence="11">Exo-1,3-beta-glucanase</fullName>
    </alternativeName>
</protein>
<dbReference type="GO" id="GO:0009986">
    <property type="term" value="C:cell surface"/>
    <property type="evidence" value="ECO:0007669"/>
    <property type="project" value="TreeGrafter"/>
</dbReference>
<dbReference type="GO" id="GO:0004338">
    <property type="term" value="F:glucan exo-1,3-beta-glucosidase activity"/>
    <property type="evidence" value="ECO:0007669"/>
    <property type="project" value="UniProtKB-EC"/>
</dbReference>
<evidence type="ECO:0000256" key="4">
    <source>
        <dbReference type="ARBA" id="ARBA00022525"/>
    </source>
</evidence>
<reference evidence="13" key="1">
    <citation type="submission" date="2013-12" db="EMBL/GenBank/DDBJ databases">
        <authorList>
            <person name="Genoscope - CEA"/>
        </authorList>
    </citation>
    <scope>NUCLEOTIDE SEQUENCE</scope>
    <source>
        <strain evidence="13">CBS 1993</strain>
    </source>
</reference>
<dbReference type="EMBL" id="HG793130">
    <property type="protein sequence ID" value="CDK28935.1"/>
    <property type="molecule type" value="Genomic_DNA"/>
</dbReference>
<dbReference type="GeneID" id="34522312"/>
<keyword evidence="3" id="KW-0134">Cell wall</keyword>
<dbReference type="PANTHER" id="PTHR16631">
    <property type="entry name" value="GLUCAN 1,3-BETA-GLUCOSIDASE"/>
    <property type="match status" value="1"/>
</dbReference>
<dbReference type="OrthoDB" id="1293114at2759"/>
<dbReference type="HOGENOM" id="CLU_028820_2_0_1"/>
<evidence type="ECO:0000313" key="14">
    <source>
        <dbReference type="Proteomes" id="UP000019384"/>
    </source>
</evidence>
<dbReference type="RefSeq" id="XP_022460924.1">
    <property type="nucleotide sequence ID" value="XM_022606054.1"/>
</dbReference>
<dbReference type="SUPFAM" id="SSF51445">
    <property type="entry name" value="(Trans)glycosidases"/>
    <property type="match status" value="1"/>
</dbReference>
<organism evidence="13 14">
    <name type="scientific">Kuraishia capsulata CBS 1993</name>
    <dbReference type="NCBI Taxonomy" id="1382522"/>
    <lineage>
        <taxon>Eukaryota</taxon>
        <taxon>Fungi</taxon>
        <taxon>Dikarya</taxon>
        <taxon>Ascomycota</taxon>
        <taxon>Saccharomycotina</taxon>
        <taxon>Pichiomycetes</taxon>
        <taxon>Pichiales</taxon>
        <taxon>Pichiaceae</taxon>
        <taxon>Kuraishia</taxon>
    </lineage>
</organism>
<evidence type="ECO:0000256" key="6">
    <source>
        <dbReference type="ARBA" id="ARBA00022801"/>
    </source>
</evidence>
<reference evidence="13" key="2">
    <citation type="submission" date="2014-02" db="EMBL/GenBank/DDBJ databases">
        <title>Complete DNA sequence of /Kuraishia capsulata/ illustrates novel genomic features among budding yeasts (/Saccharomycotina/).</title>
        <authorList>
            <person name="Morales L."/>
            <person name="Noel B."/>
            <person name="Porcel B."/>
            <person name="Marcet-Houben M."/>
            <person name="Hullo M-F."/>
            <person name="Sacerdot C."/>
            <person name="Tekaia F."/>
            <person name="Leh-Louis V."/>
            <person name="Despons L."/>
            <person name="Khanna V."/>
            <person name="Aury J-M."/>
            <person name="Barbe V."/>
            <person name="Couloux A."/>
            <person name="Labadie K."/>
            <person name="Pelletier E."/>
            <person name="Souciet J-L."/>
            <person name="Boekhout T."/>
            <person name="Gabaldon T."/>
            <person name="Wincker P."/>
            <person name="Dujon B."/>
        </authorList>
    </citation>
    <scope>NUCLEOTIDE SEQUENCE</scope>
    <source>
        <strain evidence="13">CBS 1993</strain>
    </source>
</reference>
<dbReference type="GO" id="GO:0005576">
    <property type="term" value="C:extracellular region"/>
    <property type="evidence" value="ECO:0007669"/>
    <property type="project" value="TreeGrafter"/>
</dbReference>
<keyword evidence="7" id="KW-0325">Glycoprotein</keyword>
<evidence type="ECO:0000256" key="3">
    <source>
        <dbReference type="ARBA" id="ARBA00022512"/>
    </source>
</evidence>
<dbReference type="AlphaFoldDB" id="W6MXI2"/>
<dbReference type="GO" id="GO:0042973">
    <property type="term" value="F:glucan endo-1,3-beta-D-glucosidase activity"/>
    <property type="evidence" value="ECO:0007669"/>
    <property type="project" value="TreeGrafter"/>
</dbReference>
<evidence type="ECO:0000256" key="9">
    <source>
        <dbReference type="ARBA" id="ARBA00036824"/>
    </source>
</evidence>